<sequence>MSRESAPWELLGVSLFNEQPINTSPRRNHSLPFGGKYANHYDKCPVLRFDESCRTCFKEEGNEVAAAQNVQPPLPPQPTELTLSHSADPKKATSSTLEKFSSEPQLWNDSGKVVNLPASKFPTTSASSVFKERLTSSTALKNLEHPIVKKPFCLLEVFSTAHENTDCKGVDSCKVNKDRCSKQQRGSSTSSTATKGLNRSSSSSSTFYSSQAKTSRPSTSSTSTRGGSASLSEQSGQLNSPSTSSWKVLDHSPTSRAQRFSSSSTSTSSYAGNKASSRTSSSRSKKPCSSLYRDAIERSMRLNSSAHYPMTSSGSRPVSVYSSRSSSSTLTSSSSESSVFRRLLGSATSSIGRRENRDSTTGCAPQLKKLAGNRMSATSFAQLSKHDFNSTFAGPSLDNVFLPSTSSSTTPSCCSQSRIVAAWTPLESVNSTESVSGRSIRDWAENSLRARTKEAYDLINDFLDHSERNEALNDYNERREEHLAALAAEDQEKTDRRIAE</sequence>
<reference evidence="2 3" key="1">
    <citation type="journal article" date="2015" name="Genome Biol.">
        <title>Comparative genomics of Steinernema reveals deeply conserved gene regulatory networks.</title>
        <authorList>
            <person name="Dillman A.R."/>
            <person name="Macchietto M."/>
            <person name="Porter C.F."/>
            <person name="Rogers A."/>
            <person name="Williams B."/>
            <person name="Antoshechkin I."/>
            <person name="Lee M.M."/>
            <person name="Goodwin Z."/>
            <person name="Lu X."/>
            <person name="Lewis E.E."/>
            <person name="Goodrich-Blair H."/>
            <person name="Stock S.P."/>
            <person name="Adams B.J."/>
            <person name="Sternberg P.W."/>
            <person name="Mortazavi A."/>
        </authorList>
    </citation>
    <scope>NUCLEOTIDE SEQUENCE [LARGE SCALE GENOMIC DNA]</scope>
    <source>
        <strain evidence="2 3">ALL</strain>
    </source>
</reference>
<gene>
    <name evidence="2" type="ORF">L596_006421</name>
</gene>
<keyword evidence="3" id="KW-1185">Reference proteome</keyword>
<reference evidence="2 3" key="2">
    <citation type="journal article" date="2019" name="G3 (Bethesda)">
        <title>Hybrid Assembly of the Genome of the Entomopathogenic Nematode Steinernema carpocapsae Identifies the X-Chromosome.</title>
        <authorList>
            <person name="Serra L."/>
            <person name="Macchietto M."/>
            <person name="Macias-Munoz A."/>
            <person name="McGill C.J."/>
            <person name="Rodriguez I.M."/>
            <person name="Rodriguez B."/>
            <person name="Murad R."/>
            <person name="Mortazavi A."/>
        </authorList>
    </citation>
    <scope>NUCLEOTIDE SEQUENCE [LARGE SCALE GENOMIC DNA]</scope>
    <source>
        <strain evidence="2 3">ALL</strain>
    </source>
</reference>
<dbReference type="AlphaFoldDB" id="A0A4U8V3Y9"/>
<evidence type="ECO:0000256" key="1">
    <source>
        <dbReference type="SAM" id="MobiDB-lite"/>
    </source>
</evidence>
<accession>A0A4U8V3Y9</accession>
<dbReference type="EMBL" id="CM016762">
    <property type="protein sequence ID" value="TMS39975.1"/>
    <property type="molecule type" value="Genomic_DNA"/>
</dbReference>
<feature type="compositionally biased region" description="Polar residues" evidence="1">
    <location>
        <begin position="183"/>
        <end position="199"/>
    </location>
</feature>
<organism evidence="2 3">
    <name type="scientific">Steinernema carpocapsae</name>
    <name type="common">Entomopathogenic nematode</name>
    <dbReference type="NCBI Taxonomy" id="34508"/>
    <lineage>
        <taxon>Eukaryota</taxon>
        <taxon>Metazoa</taxon>
        <taxon>Ecdysozoa</taxon>
        <taxon>Nematoda</taxon>
        <taxon>Chromadorea</taxon>
        <taxon>Rhabditida</taxon>
        <taxon>Tylenchina</taxon>
        <taxon>Panagrolaimomorpha</taxon>
        <taxon>Strongyloidoidea</taxon>
        <taxon>Steinernematidae</taxon>
        <taxon>Steinernema</taxon>
    </lineage>
</organism>
<feature type="compositionally biased region" description="Polar residues" evidence="1">
    <location>
        <begin position="92"/>
        <end position="101"/>
    </location>
</feature>
<feature type="compositionally biased region" description="Low complexity" evidence="1">
    <location>
        <begin position="311"/>
        <end position="332"/>
    </location>
</feature>
<feature type="compositionally biased region" description="Low complexity" evidence="1">
    <location>
        <begin position="276"/>
        <end position="289"/>
    </location>
</feature>
<feature type="compositionally biased region" description="Low complexity" evidence="1">
    <location>
        <begin position="200"/>
        <end position="232"/>
    </location>
</feature>
<name>A0A4U8V3Y9_STECR</name>
<protein>
    <submittedName>
        <fullName evidence="2">Uncharacterized protein</fullName>
    </submittedName>
</protein>
<feature type="compositionally biased region" description="Polar residues" evidence="1">
    <location>
        <begin position="233"/>
        <end position="260"/>
    </location>
</feature>
<proteinExistence type="predicted"/>
<evidence type="ECO:0000313" key="2">
    <source>
        <dbReference type="EMBL" id="TMS39975.1"/>
    </source>
</evidence>
<feature type="region of interest" description="Disordered" evidence="1">
    <location>
        <begin position="303"/>
        <end position="332"/>
    </location>
</feature>
<dbReference type="Proteomes" id="UP000298663">
    <property type="component" value="Chromosome X"/>
</dbReference>
<feature type="region of interest" description="Disordered" evidence="1">
    <location>
        <begin position="178"/>
        <end position="289"/>
    </location>
</feature>
<evidence type="ECO:0000313" key="3">
    <source>
        <dbReference type="Proteomes" id="UP000298663"/>
    </source>
</evidence>
<feature type="region of interest" description="Disordered" evidence="1">
    <location>
        <begin position="68"/>
        <end position="101"/>
    </location>
</feature>